<gene>
    <name evidence="3" type="ORF">Q73A0000_12680</name>
</gene>
<keyword evidence="4" id="KW-1185">Reference proteome</keyword>
<feature type="transmembrane region" description="Helical" evidence="1">
    <location>
        <begin position="35"/>
        <end position="58"/>
    </location>
</feature>
<dbReference type="Proteomes" id="UP000594195">
    <property type="component" value="Chromosome"/>
</dbReference>
<dbReference type="GO" id="GO:0004519">
    <property type="term" value="F:endonuclease activity"/>
    <property type="evidence" value="ECO:0007669"/>
    <property type="project" value="UniProtKB-KW"/>
</dbReference>
<dbReference type="GO" id="GO:0016020">
    <property type="term" value="C:membrane"/>
    <property type="evidence" value="ECO:0007669"/>
    <property type="project" value="GOC"/>
</dbReference>
<dbReference type="InterPro" id="IPR051916">
    <property type="entry name" value="GPI-anchor_lipid_remodeler"/>
</dbReference>
<keyword evidence="1" id="KW-0472">Membrane</keyword>
<dbReference type="RefSeq" id="WP_193811318.1">
    <property type="nucleotide sequence ID" value="NZ_CP040442.1"/>
</dbReference>
<keyword evidence="3" id="KW-0540">Nuclease</keyword>
<evidence type="ECO:0000313" key="3">
    <source>
        <dbReference type="EMBL" id="QOW11150.1"/>
    </source>
</evidence>
<dbReference type="SUPFAM" id="SSF56219">
    <property type="entry name" value="DNase I-like"/>
    <property type="match status" value="1"/>
</dbReference>
<keyword evidence="1" id="KW-1133">Transmembrane helix</keyword>
<accession>A0A7M2YAL1</accession>
<keyword evidence="1" id="KW-0812">Transmembrane</keyword>
<keyword evidence="3" id="KW-0255">Endonuclease</keyword>
<dbReference type="Gene3D" id="3.60.10.10">
    <property type="entry name" value="Endonuclease/exonuclease/phosphatase"/>
    <property type="match status" value="1"/>
</dbReference>
<dbReference type="InterPro" id="IPR005135">
    <property type="entry name" value="Endo/exonuclease/phosphatase"/>
</dbReference>
<organism evidence="3 4">
    <name type="scientific">Kaistella flava</name>
    <name type="common">ex Peng et al. 2021</name>
    <dbReference type="NCBI Taxonomy" id="2038776"/>
    <lineage>
        <taxon>Bacteria</taxon>
        <taxon>Pseudomonadati</taxon>
        <taxon>Bacteroidota</taxon>
        <taxon>Flavobacteriia</taxon>
        <taxon>Flavobacteriales</taxon>
        <taxon>Weeksellaceae</taxon>
        <taxon>Chryseobacterium group</taxon>
        <taxon>Kaistella</taxon>
    </lineage>
</organism>
<feature type="transmembrane region" description="Helical" evidence="1">
    <location>
        <begin position="65"/>
        <end position="83"/>
    </location>
</feature>
<dbReference type="Pfam" id="PF03372">
    <property type="entry name" value="Exo_endo_phos"/>
    <property type="match status" value="1"/>
</dbReference>
<feature type="domain" description="Endonuclease/exonuclease/phosphatase" evidence="2">
    <location>
        <begin position="99"/>
        <end position="315"/>
    </location>
</feature>
<sequence>MKIFRFGLVLIHLCIIVLLGGTVLNDYVAPVVFPYLNLLSLAFAPLMILNIIFCLLWIVLWKKRAFFFIAITLMMIMPIRRWVNWTSKVSEKPNLKMVTMNVKFSTFGKDEIDEYLKKTNADIILTQECRQGFDVPGYDYRVNNLEIVALNSKTEIIKQEKLATFSNGNAFYADIKFNGKIIRVVNLYLNPFSFDKQMVKPVEDLQENKTKVKDIIRKLVPTFKIHQKEIVDIRKAIDNSPYPVILAGDFNSVPNSYEYYHLGKGLTDAFVEVGRGSSTSFHDYKFPIRIDYIFTSKEIKPISYRVDRSVKLSDHFPVIAEFKID</sequence>
<dbReference type="AlphaFoldDB" id="A0A7M2YAL1"/>
<dbReference type="CDD" id="cd09084">
    <property type="entry name" value="EEP-2"/>
    <property type="match status" value="1"/>
</dbReference>
<dbReference type="KEGG" id="kfa:Q73A0000_12680"/>
<proteinExistence type="predicted"/>
<evidence type="ECO:0000256" key="1">
    <source>
        <dbReference type="SAM" id="Phobius"/>
    </source>
</evidence>
<dbReference type="PANTHER" id="PTHR14859:SF1">
    <property type="entry name" value="PGAP2-INTERACTING PROTEIN"/>
    <property type="match status" value="1"/>
</dbReference>
<evidence type="ECO:0000259" key="2">
    <source>
        <dbReference type="Pfam" id="PF03372"/>
    </source>
</evidence>
<dbReference type="PANTHER" id="PTHR14859">
    <property type="entry name" value="CALCOFLUOR WHITE HYPERSENSITIVE PROTEIN PRECURSOR"/>
    <property type="match status" value="1"/>
</dbReference>
<keyword evidence="3" id="KW-0378">Hydrolase</keyword>
<dbReference type="EMBL" id="CP040442">
    <property type="protein sequence ID" value="QOW11150.1"/>
    <property type="molecule type" value="Genomic_DNA"/>
</dbReference>
<name>A0A7M2YAL1_9FLAO</name>
<evidence type="ECO:0000313" key="4">
    <source>
        <dbReference type="Proteomes" id="UP000594195"/>
    </source>
</evidence>
<protein>
    <submittedName>
        <fullName evidence="3">AP endonuclease</fullName>
    </submittedName>
</protein>
<reference evidence="3 4" key="1">
    <citation type="submission" date="2019-05" db="EMBL/GenBank/DDBJ databases">
        <title>Chryseobacterium sp. isolated from King George Island, maritime Antarctica.</title>
        <authorList>
            <person name="Peng X."/>
        </authorList>
    </citation>
    <scope>NUCLEOTIDE SEQUENCE [LARGE SCALE GENOMIC DNA]</scope>
    <source>
        <strain evidence="3 4">7-3A</strain>
    </source>
</reference>
<dbReference type="GO" id="GO:0006506">
    <property type="term" value="P:GPI anchor biosynthetic process"/>
    <property type="evidence" value="ECO:0007669"/>
    <property type="project" value="TreeGrafter"/>
</dbReference>
<dbReference type="InterPro" id="IPR036691">
    <property type="entry name" value="Endo/exonu/phosph_ase_sf"/>
</dbReference>